<dbReference type="PANTHER" id="PTHR39441:SF1">
    <property type="entry name" value="DUF2252 DOMAIN-CONTAINING PROTEIN"/>
    <property type="match status" value="1"/>
</dbReference>
<organism evidence="1 2">
    <name type="scientific">Lichenifustis flavocetrariae</name>
    <dbReference type="NCBI Taxonomy" id="2949735"/>
    <lineage>
        <taxon>Bacteria</taxon>
        <taxon>Pseudomonadati</taxon>
        <taxon>Pseudomonadota</taxon>
        <taxon>Alphaproteobacteria</taxon>
        <taxon>Hyphomicrobiales</taxon>
        <taxon>Lichenihabitantaceae</taxon>
        <taxon>Lichenifustis</taxon>
    </lineage>
</organism>
<gene>
    <name evidence="1" type="ORF">M8523_33325</name>
</gene>
<dbReference type="PANTHER" id="PTHR39441">
    <property type="entry name" value="DUF2252 DOMAIN-CONTAINING PROTEIN"/>
    <property type="match status" value="1"/>
</dbReference>
<reference evidence="1" key="1">
    <citation type="submission" date="2022-05" db="EMBL/GenBank/DDBJ databases">
        <authorList>
            <person name="Pankratov T."/>
        </authorList>
    </citation>
    <scope>NUCLEOTIDE SEQUENCE</scope>
    <source>
        <strain evidence="1">BP6-180914</strain>
    </source>
</reference>
<proteinExistence type="predicted"/>
<dbReference type="AlphaFoldDB" id="A0AA42CNH1"/>
<dbReference type="SUPFAM" id="SSF56112">
    <property type="entry name" value="Protein kinase-like (PK-like)"/>
    <property type="match status" value="1"/>
</dbReference>
<sequence length="410" mass="45011">MTTAKSTIVPFPALSERAAILNDKRVRKMARSAHAYVRGSTAQFYEWLGEIDQGSVPAAPSIWICGDCHAGNLGPVANASGKVRIQIRDLDQTVIGNPAHDLLRLGLSLSAAARGSNLPGTATAHMLEEMIRGYQDALAGHDESLSEARAGKAVRSVLDKATHRRWEHLARERLEHVEPKIPMGKRFWPLADEERQAIETLVTSAKVADLVRSLHGRGEGQTVKVLDSAYWVKGCSSLGTMRYAVLLRIGGEKSDRSYCMIDIKEAVDPLAPVASTMPANLDQAERVVNGARALSPYLGERMVQGRMLGHSVVVRELLPQDLKLDVDQLTVEEAVHAARFLSAVVGHSHARQMTEDVRRAWGTELATHHGRNLDAPSWLWTTIVDLIGTHERAYLEHCRSYALSASERPA</sequence>
<keyword evidence="2" id="KW-1185">Reference proteome</keyword>
<name>A0AA42CNH1_9HYPH</name>
<evidence type="ECO:0000313" key="1">
    <source>
        <dbReference type="EMBL" id="MCW6512781.1"/>
    </source>
</evidence>
<dbReference type="Pfam" id="PF10009">
    <property type="entry name" value="DUF2252"/>
    <property type="match status" value="1"/>
</dbReference>
<dbReference type="InterPro" id="IPR018721">
    <property type="entry name" value="DUF2252"/>
</dbReference>
<dbReference type="InterPro" id="IPR011009">
    <property type="entry name" value="Kinase-like_dom_sf"/>
</dbReference>
<dbReference type="Proteomes" id="UP001165667">
    <property type="component" value="Unassembled WGS sequence"/>
</dbReference>
<accession>A0AA42CNH1</accession>
<evidence type="ECO:0000313" key="2">
    <source>
        <dbReference type="Proteomes" id="UP001165667"/>
    </source>
</evidence>
<protein>
    <submittedName>
        <fullName evidence="1">DUF2252 domain-containing protein</fullName>
    </submittedName>
</protein>
<dbReference type="RefSeq" id="WP_282589156.1">
    <property type="nucleotide sequence ID" value="NZ_JAMOIM010000065.1"/>
</dbReference>
<dbReference type="EMBL" id="JAMOIM010000065">
    <property type="protein sequence ID" value="MCW6512781.1"/>
    <property type="molecule type" value="Genomic_DNA"/>
</dbReference>
<comment type="caution">
    <text evidence="1">The sequence shown here is derived from an EMBL/GenBank/DDBJ whole genome shotgun (WGS) entry which is preliminary data.</text>
</comment>